<proteinExistence type="inferred from homology"/>
<evidence type="ECO:0000313" key="5">
    <source>
        <dbReference type="Proteomes" id="UP000028990"/>
    </source>
</evidence>
<dbReference type="GO" id="GO:0045596">
    <property type="term" value="P:negative regulation of cell differentiation"/>
    <property type="evidence" value="ECO:0007669"/>
    <property type="project" value="InterPro"/>
</dbReference>
<keyword evidence="3" id="KW-0677">Repeat</keyword>
<dbReference type="GO" id="GO:0045892">
    <property type="term" value="P:negative regulation of DNA-templated transcription"/>
    <property type="evidence" value="ECO:0007669"/>
    <property type="project" value="InterPro"/>
</dbReference>
<evidence type="ECO:0000256" key="1">
    <source>
        <dbReference type="ARBA" id="ARBA00009608"/>
    </source>
</evidence>
<dbReference type="InterPro" id="IPR032675">
    <property type="entry name" value="LRR_dom_sf"/>
</dbReference>
<dbReference type="PIRSF" id="PIRSF038286">
    <property type="entry name" value="PRAME"/>
    <property type="match status" value="1"/>
</dbReference>
<evidence type="ECO:0000256" key="3">
    <source>
        <dbReference type="ARBA" id="ARBA00022737"/>
    </source>
</evidence>
<dbReference type="InterPro" id="IPR026271">
    <property type="entry name" value="PRAME"/>
</dbReference>
<sequence>MSTDSPPTLLKLAVQSLLRDEDLAMGAVEDLPGELFPPVFMEAFTRGHTEVLKAMVLSWPFPYLPLGALMSMRRPQTSDAEVDIVQVQERMLQAVLDGLDVLLSQKICSRRLKLQVLDMVDTHQKFCRVWAGHRLEACSSEDTKRRNTGKSETRAAERRLLRVVVDLSLGQTFQSPFQSYLLEWIQKRKDLVQLDCTKLCVTIPCIASITEVLEMLNHGSVKEVNIRNFWTPFTLVHFAPFLGRMKNLKKLILNNIRAPAYLSLAERKELVTQVTFEFLMLLFLEEKYMESVSFLEGHLDQLFRCLPSHLETLSLIYYELSHSEWSQLPQCPSIRHLKYLELYGIRLTHFRPEPLRSLLNNLAAMLTTLHLQACGITDAQVHAFLPALGRCSQLTTFSYMRNCMSIATLESLLCHTARLSSLSLEMYSAPEDVCRHYYSGFRSQGLKRKEVSSSRPHSEPAHTALSAAGPTLCTVMASVSLSVVLRIPGPKGSGQATQMHLQQGHRSRQERWPKVPATGLLALWTLSPAPLQEIPRDHD</sequence>
<reference evidence="4 5" key="1">
    <citation type="submission" date="2013-11" db="EMBL/GenBank/DDBJ databases">
        <title>The Damaraland mole rat (Fukomys damarensis) genome and evolution of African mole rats.</title>
        <authorList>
            <person name="Gladyshev V.N."/>
            <person name="Fang X."/>
        </authorList>
    </citation>
    <scope>NUCLEOTIDE SEQUENCE [LARGE SCALE GENOMIC DNA]</scope>
    <source>
        <tissue evidence="4">Liver</tissue>
    </source>
</reference>
<gene>
    <name evidence="4" type="ORF">H920_10180</name>
</gene>
<evidence type="ECO:0000313" key="4">
    <source>
        <dbReference type="EMBL" id="KFO28319.1"/>
    </source>
</evidence>
<keyword evidence="5" id="KW-1185">Reference proteome</keyword>
<keyword evidence="2" id="KW-0433">Leucine-rich repeat</keyword>
<evidence type="ECO:0000256" key="2">
    <source>
        <dbReference type="ARBA" id="ARBA00022614"/>
    </source>
</evidence>
<name>A0A091D878_FUKDA</name>
<accession>A0A091D878</accession>
<dbReference type="GO" id="GO:0008284">
    <property type="term" value="P:positive regulation of cell population proliferation"/>
    <property type="evidence" value="ECO:0007669"/>
    <property type="project" value="InterPro"/>
</dbReference>
<dbReference type="GO" id="GO:0005737">
    <property type="term" value="C:cytoplasm"/>
    <property type="evidence" value="ECO:0007669"/>
    <property type="project" value="TreeGrafter"/>
</dbReference>
<dbReference type="InterPro" id="IPR050694">
    <property type="entry name" value="LRRC14/PRAME"/>
</dbReference>
<dbReference type="Proteomes" id="UP000028990">
    <property type="component" value="Unassembled WGS sequence"/>
</dbReference>
<dbReference type="GO" id="GO:0043066">
    <property type="term" value="P:negative regulation of apoptotic process"/>
    <property type="evidence" value="ECO:0007669"/>
    <property type="project" value="InterPro"/>
</dbReference>
<protein>
    <submittedName>
        <fullName evidence="4">PRAME family member 12</fullName>
    </submittedName>
</protein>
<dbReference type="EMBL" id="KN122776">
    <property type="protein sequence ID" value="KFO28319.1"/>
    <property type="molecule type" value="Genomic_DNA"/>
</dbReference>
<dbReference type="PANTHER" id="PTHR14224">
    <property type="entry name" value="SIMILAR TO PREFERENTIALLY EXPRESSED ANTIGEN IN MELANOMA-LIKE 3"/>
    <property type="match status" value="1"/>
</dbReference>
<organism evidence="4 5">
    <name type="scientific">Fukomys damarensis</name>
    <name type="common">Damaraland mole rat</name>
    <name type="synonym">Cryptomys damarensis</name>
    <dbReference type="NCBI Taxonomy" id="885580"/>
    <lineage>
        <taxon>Eukaryota</taxon>
        <taxon>Metazoa</taxon>
        <taxon>Chordata</taxon>
        <taxon>Craniata</taxon>
        <taxon>Vertebrata</taxon>
        <taxon>Euteleostomi</taxon>
        <taxon>Mammalia</taxon>
        <taxon>Eutheria</taxon>
        <taxon>Euarchontoglires</taxon>
        <taxon>Glires</taxon>
        <taxon>Rodentia</taxon>
        <taxon>Hystricomorpha</taxon>
        <taxon>Bathyergidae</taxon>
        <taxon>Fukomys</taxon>
    </lineage>
</organism>
<dbReference type="AlphaFoldDB" id="A0A091D878"/>
<dbReference type="Gene3D" id="3.80.10.10">
    <property type="entry name" value="Ribonuclease Inhibitor"/>
    <property type="match status" value="1"/>
</dbReference>
<dbReference type="PANTHER" id="PTHR14224:SF19">
    <property type="entry name" value="PRAME FAMILY MEMBER 11-RELATED"/>
    <property type="match status" value="1"/>
</dbReference>
<comment type="similarity">
    <text evidence="1">Belongs to the PRAME family.</text>
</comment>
<dbReference type="SUPFAM" id="SSF52047">
    <property type="entry name" value="RNI-like"/>
    <property type="match status" value="1"/>
</dbReference>